<comment type="caution">
    <text evidence="1">The sequence shown here is derived from an EMBL/GenBank/DDBJ whole genome shotgun (WGS) entry which is preliminary data.</text>
</comment>
<evidence type="ECO:0000313" key="1">
    <source>
        <dbReference type="EMBL" id="GAA1549367.1"/>
    </source>
</evidence>
<evidence type="ECO:0008006" key="3">
    <source>
        <dbReference type="Google" id="ProtNLM"/>
    </source>
</evidence>
<accession>A0ABN2C0F3</accession>
<keyword evidence="2" id="KW-1185">Reference proteome</keyword>
<dbReference type="EMBL" id="BAAANV010000049">
    <property type="protein sequence ID" value="GAA1549367.1"/>
    <property type="molecule type" value="Genomic_DNA"/>
</dbReference>
<name>A0ABN2C0F3_9MICO</name>
<organism evidence="1 2">
    <name type="scientific">Dermacoccus barathri</name>
    <dbReference type="NCBI Taxonomy" id="322601"/>
    <lineage>
        <taxon>Bacteria</taxon>
        <taxon>Bacillati</taxon>
        <taxon>Actinomycetota</taxon>
        <taxon>Actinomycetes</taxon>
        <taxon>Micrococcales</taxon>
        <taxon>Dermacoccaceae</taxon>
        <taxon>Dermacoccus</taxon>
    </lineage>
</organism>
<gene>
    <name evidence="1" type="ORF">GCM10009762_23050</name>
</gene>
<reference evidence="1 2" key="1">
    <citation type="journal article" date="2019" name="Int. J. Syst. Evol. Microbiol.">
        <title>The Global Catalogue of Microorganisms (GCM) 10K type strain sequencing project: providing services to taxonomists for standard genome sequencing and annotation.</title>
        <authorList>
            <consortium name="The Broad Institute Genomics Platform"/>
            <consortium name="The Broad Institute Genome Sequencing Center for Infectious Disease"/>
            <person name="Wu L."/>
            <person name="Ma J."/>
        </authorList>
    </citation>
    <scope>NUCLEOTIDE SEQUENCE [LARGE SCALE GENOMIC DNA]</scope>
    <source>
        <strain evidence="1 2">JCM 14588</strain>
    </source>
</reference>
<protein>
    <recommendedName>
        <fullName evidence="3">Uracil-DNA glycosylase</fullName>
    </recommendedName>
</protein>
<evidence type="ECO:0000313" key="2">
    <source>
        <dbReference type="Proteomes" id="UP001501288"/>
    </source>
</evidence>
<sequence length="69" mass="7458">MSTSPTLARIETETLPTPAWDQLLRHLDALSCTTCAARSQLDAACGNEGEDPAHHRLVDAERCAVRGAR</sequence>
<proteinExistence type="predicted"/>
<dbReference type="Proteomes" id="UP001501288">
    <property type="component" value="Unassembled WGS sequence"/>
</dbReference>